<dbReference type="RefSeq" id="WP_103045673.1">
    <property type="nucleotide sequence ID" value="NZ_BAABBP010000037.1"/>
</dbReference>
<dbReference type="InterPro" id="IPR006076">
    <property type="entry name" value="FAD-dep_OxRdtase"/>
</dbReference>
<evidence type="ECO:0000313" key="4">
    <source>
        <dbReference type="EMBL" id="GAA4004096.1"/>
    </source>
</evidence>
<keyword evidence="2" id="KW-0560">Oxidoreductase</keyword>
<keyword evidence="5" id="KW-1185">Reference proteome</keyword>
<dbReference type="Pfam" id="PF01266">
    <property type="entry name" value="DAO"/>
    <property type="match status" value="1"/>
</dbReference>
<reference evidence="5" key="1">
    <citation type="journal article" date="2019" name="Int. J. Syst. Evol. Microbiol.">
        <title>The Global Catalogue of Microorganisms (GCM) 10K type strain sequencing project: providing services to taxonomists for standard genome sequencing and annotation.</title>
        <authorList>
            <consortium name="The Broad Institute Genomics Platform"/>
            <consortium name="The Broad Institute Genome Sequencing Center for Infectious Disease"/>
            <person name="Wu L."/>
            <person name="Ma J."/>
        </authorList>
    </citation>
    <scope>NUCLEOTIDE SEQUENCE [LARGE SCALE GENOMIC DNA]</scope>
    <source>
        <strain evidence="5">JCM 17561</strain>
    </source>
</reference>
<protein>
    <submittedName>
        <fullName evidence="4">D-amino acid dehydrogenase</fullName>
    </submittedName>
</protein>
<dbReference type="Proteomes" id="UP001501627">
    <property type="component" value="Unassembled WGS sequence"/>
</dbReference>
<dbReference type="PANTHER" id="PTHR13847">
    <property type="entry name" value="SARCOSINE DEHYDROGENASE-RELATED"/>
    <property type="match status" value="1"/>
</dbReference>
<gene>
    <name evidence="4" type="ORF">GCM10022279_30040</name>
</gene>
<dbReference type="SUPFAM" id="SSF51905">
    <property type="entry name" value="FAD/NAD(P)-binding domain"/>
    <property type="match status" value="1"/>
</dbReference>
<evidence type="ECO:0000256" key="2">
    <source>
        <dbReference type="ARBA" id="ARBA00023002"/>
    </source>
</evidence>
<sequence>MHIAIVGAGIAGVTTAYELALDGHQVSVYEQRSAAAEDASFGSAGLLSPALLAPWAAPAADPAQQHGRRNARLRLAPGAGIAGRLWRWQYGRAARQPDAAARLAALHRLGQYSLARTRAIIDGLELQCDSAYGTLVLLRQRSDLSSLAPALQALQDAGLQLREVDADTARQIEPGLAADVPLAGALHVSDGQAANCRVFAQQLRQAAQERGVQFFFNTGVERIQLQPAGVQLVGGELRAADAVVVCAGMGAQPLLRPLGLRLPLVPVYGYTVSAPVREDCHAPQGSVIDPRHRIAMVRQGQRVRISGGGEIGRTHGAHHEATLQQLYLTVSGWFPGGVQTSSHQVQIWRGPRPTMVDGMPRIGATALPGLWLNLGHGASGWAQACASACLLADLVAGRSPEIDPTPFAPAR</sequence>
<name>A0ABP7RYK7_9BURK</name>
<dbReference type="InterPro" id="IPR036188">
    <property type="entry name" value="FAD/NAD-bd_sf"/>
</dbReference>
<comment type="caution">
    <text evidence="4">The sequence shown here is derived from an EMBL/GenBank/DDBJ whole genome shotgun (WGS) entry which is preliminary data.</text>
</comment>
<dbReference type="EMBL" id="BAABBP010000037">
    <property type="protein sequence ID" value="GAA4004096.1"/>
    <property type="molecule type" value="Genomic_DNA"/>
</dbReference>
<evidence type="ECO:0000256" key="1">
    <source>
        <dbReference type="ARBA" id="ARBA00009410"/>
    </source>
</evidence>
<organism evidence="4 5">
    <name type="scientific">Comamonas faecalis</name>
    <dbReference type="NCBI Taxonomy" id="1387849"/>
    <lineage>
        <taxon>Bacteria</taxon>
        <taxon>Pseudomonadati</taxon>
        <taxon>Pseudomonadota</taxon>
        <taxon>Betaproteobacteria</taxon>
        <taxon>Burkholderiales</taxon>
        <taxon>Comamonadaceae</taxon>
        <taxon>Comamonas</taxon>
    </lineage>
</organism>
<dbReference type="Gene3D" id="3.30.9.10">
    <property type="entry name" value="D-Amino Acid Oxidase, subunit A, domain 2"/>
    <property type="match status" value="1"/>
</dbReference>
<accession>A0ABP7RYK7</accession>
<dbReference type="Gene3D" id="3.50.50.60">
    <property type="entry name" value="FAD/NAD(P)-binding domain"/>
    <property type="match status" value="2"/>
</dbReference>
<dbReference type="PANTHER" id="PTHR13847:SF280">
    <property type="entry name" value="D-AMINO ACID DEHYDROGENASE"/>
    <property type="match status" value="1"/>
</dbReference>
<proteinExistence type="inferred from homology"/>
<comment type="similarity">
    <text evidence="1">Belongs to the DadA oxidoreductase family.</text>
</comment>
<evidence type="ECO:0000313" key="5">
    <source>
        <dbReference type="Proteomes" id="UP001501627"/>
    </source>
</evidence>
<evidence type="ECO:0000259" key="3">
    <source>
        <dbReference type="Pfam" id="PF01266"/>
    </source>
</evidence>
<feature type="domain" description="FAD dependent oxidoreductase" evidence="3">
    <location>
        <begin position="3"/>
        <end position="394"/>
    </location>
</feature>